<proteinExistence type="predicted"/>
<feature type="compositionally biased region" description="Low complexity" evidence="1">
    <location>
        <begin position="272"/>
        <end position="283"/>
    </location>
</feature>
<sequence length="542" mass="62074">MLKRDTKEIERDRNDRNSPKHFDLDSVSCVSDSVIDRRKYAEYLPNTIFNEYEGEDIDRTVEHLDIRNRRYIKSAHGTLKTEKSLPKWPLKFPMPLETLRVEESKRINGINNRRDRPVLYNSNSDHLTSGGTATHCQSSTKERINEDVGRDKLTTHTLLNIKPAKVHKEWGHTYDEQLKDIAMDEAFRNTFHNGFDATDPDKLSMTKIVNFLSGIKPRDQEREYASRRLDIWQKDNLKGIAPTPVEMSLRVARRNRHPDRVTSNLPVGNGNLSSTSSTSSLTLPQCRGAQLTSKIKHNSMRGNIKLPLDACIRKYAASYESKKRNQSNKEASFIQFTGKDNAQCDCPKTHVCHCKNGPAVHVLRTTLRSHPDLNRSATFHSFPTYPASDPGRNSLHRETSNMKRADTFPSGLSNIDIDRKSKTNPGNKTDESHQKRLVVTLPSIEKNIDNSETSNIKLSLRNDAYPSKSYLSDIECPSQREMTGNSKEKLSPEERLKKNERNKTIALRNVCTRYSKSKSEPCLVTSYKKEVSWYDQSLMEKH</sequence>
<feature type="region of interest" description="Disordered" evidence="1">
    <location>
        <begin position="381"/>
        <end position="435"/>
    </location>
</feature>
<feature type="region of interest" description="Disordered" evidence="1">
    <location>
        <begin position="478"/>
        <end position="497"/>
    </location>
</feature>
<evidence type="ECO:0000256" key="1">
    <source>
        <dbReference type="SAM" id="MobiDB-lite"/>
    </source>
</evidence>
<feature type="region of interest" description="Disordered" evidence="1">
    <location>
        <begin position="259"/>
        <end position="283"/>
    </location>
</feature>
<protein>
    <submittedName>
        <fullName evidence="2">Uncharacterized protein</fullName>
    </submittedName>
</protein>
<name>A0A8J1TVB8_OWEFU</name>
<evidence type="ECO:0000313" key="3">
    <source>
        <dbReference type="Proteomes" id="UP000749559"/>
    </source>
</evidence>
<keyword evidence="3" id="KW-1185">Reference proteome</keyword>
<dbReference type="Proteomes" id="UP000749559">
    <property type="component" value="Unassembled WGS sequence"/>
</dbReference>
<feature type="compositionally biased region" description="Polar residues" evidence="1">
    <location>
        <begin position="123"/>
        <end position="139"/>
    </location>
</feature>
<evidence type="ECO:0000313" key="2">
    <source>
        <dbReference type="EMBL" id="CAH1795889.1"/>
    </source>
</evidence>
<gene>
    <name evidence="2" type="ORF">OFUS_LOCUS20358</name>
</gene>
<comment type="caution">
    <text evidence="2">The sequence shown here is derived from an EMBL/GenBank/DDBJ whole genome shotgun (WGS) entry which is preliminary data.</text>
</comment>
<feature type="region of interest" description="Disordered" evidence="1">
    <location>
        <begin position="1"/>
        <end position="20"/>
    </location>
</feature>
<organism evidence="2 3">
    <name type="scientific">Owenia fusiformis</name>
    <name type="common">Polychaete worm</name>
    <dbReference type="NCBI Taxonomy" id="6347"/>
    <lineage>
        <taxon>Eukaryota</taxon>
        <taxon>Metazoa</taxon>
        <taxon>Spiralia</taxon>
        <taxon>Lophotrochozoa</taxon>
        <taxon>Annelida</taxon>
        <taxon>Polychaeta</taxon>
        <taxon>Sedentaria</taxon>
        <taxon>Canalipalpata</taxon>
        <taxon>Sabellida</taxon>
        <taxon>Oweniida</taxon>
        <taxon>Oweniidae</taxon>
        <taxon>Owenia</taxon>
    </lineage>
</organism>
<reference evidence="2" key="1">
    <citation type="submission" date="2022-03" db="EMBL/GenBank/DDBJ databases">
        <authorList>
            <person name="Martin C."/>
        </authorList>
    </citation>
    <scope>NUCLEOTIDE SEQUENCE</scope>
</reference>
<feature type="region of interest" description="Disordered" evidence="1">
    <location>
        <begin position="123"/>
        <end position="143"/>
    </location>
</feature>
<dbReference type="EMBL" id="CAIIXF020000010">
    <property type="protein sequence ID" value="CAH1795889.1"/>
    <property type="molecule type" value="Genomic_DNA"/>
</dbReference>
<accession>A0A8J1TVB8</accession>
<feature type="compositionally biased region" description="Basic and acidic residues" evidence="1">
    <location>
        <begin position="395"/>
        <end position="406"/>
    </location>
</feature>
<dbReference type="AlphaFoldDB" id="A0A8J1TVB8"/>
<feature type="compositionally biased region" description="Basic and acidic residues" evidence="1">
    <location>
        <begin position="486"/>
        <end position="497"/>
    </location>
</feature>